<comment type="caution">
    <text evidence="1">The sequence shown here is derived from an EMBL/GenBank/DDBJ whole genome shotgun (WGS) entry which is preliminary data.</text>
</comment>
<keyword evidence="2" id="KW-1185">Reference proteome</keyword>
<dbReference type="AlphaFoldDB" id="A0AAV5R745"/>
<dbReference type="EMBL" id="BTGB01000005">
    <property type="protein sequence ID" value="GMM47394.1"/>
    <property type="molecule type" value="Genomic_DNA"/>
</dbReference>
<evidence type="ECO:0000313" key="1">
    <source>
        <dbReference type="EMBL" id="GMM47394.1"/>
    </source>
</evidence>
<proteinExistence type="predicted"/>
<gene>
    <name evidence="1" type="ORF">DAPK24_039690</name>
</gene>
<dbReference type="Proteomes" id="UP001378960">
    <property type="component" value="Unassembled WGS sequence"/>
</dbReference>
<organism evidence="1 2">
    <name type="scientific">Pichia kluyveri</name>
    <name type="common">Yeast</name>
    <dbReference type="NCBI Taxonomy" id="36015"/>
    <lineage>
        <taxon>Eukaryota</taxon>
        <taxon>Fungi</taxon>
        <taxon>Dikarya</taxon>
        <taxon>Ascomycota</taxon>
        <taxon>Saccharomycotina</taxon>
        <taxon>Pichiomycetes</taxon>
        <taxon>Pichiales</taxon>
        <taxon>Pichiaceae</taxon>
        <taxon>Pichia</taxon>
    </lineage>
</organism>
<sequence>MIDSELLGPLTTITNILSRRPGPINLSGLRRVSETHDFTTFVEKTKEGFIRVSVTGAVFVVDIDLDDKESVIDATVSAAGEIVDDCDLVNGFGNYTIASVILKDLKKSTLREYSENIRALQVWDALGENYPLRLAQLYKDIKLKLSNSITDIEGNSDGRIGICGKFNNGKSVIRINPNNIEFWPCIWVPEEVSTLINGYEKLICDSNDKSMKKVFEKAVQFRGVLCDSKRICIISSKFVPIESVDYQKVEDIVKILELLQSWQNVSNMVQSANLDEEPTVVDIDLTTIELSDVFSEVPETKKETEVLVTVAVDGSAIIKC</sequence>
<reference evidence="1 2" key="1">
    <citation type="journal article" date="2023" name="Elife">
        <title>Identification of key yeast species and microbe-microbe interactions impacting larval growth of Drosophila in the wild.</title>
        <authorList>
            <person name="Mure A."/>
            <person name="Sugiura Y."/>
            <person name="Maeda R."/>
            <person name="Honda K."/>
            <person name="Sakurai N."/>
            <person name="Takahashi Y."/>
            <person name="Watada M."/>
            <person name="Katoh T."/>
            <person name="Gotoh A."/>
            <person name="Gotoh Y."/>
            <person name="Taniguchi I."/>
            <person name="Nakamura K."/>
            <person name="Hayashi T."/>
            <person name="Katayama T."/>
            <person name="Uemura T."/>
            <person name="Hattori Y."/>
        </authorList>
    </citation>
    <scope>NUCLEOTIDE SEQUENCE [LARGE SCALE GENOMIC DNA]</scope>
    <source>
        <strain evidence="1 2">PK-24</strain>
    </source>
</reference>
<evidence type="ECO:0000313" key="2">
    <source>
        <dbReference type="Proteomes" id="UP001378960"/>
    </source>
</evidence>
<protein>
    <submittedName>
        <fullName evidence="1">Uncharacterized protein</fullName>
    </submittedName>
</protein>
<accession>A0AAV5R745</accession>
<name>A0AAV5R745_PICKL</name>